<dbReference type="EMBL" id="CP003677">
    <property type="protein sequence ID" value="AFM34861.1"/>
    <property type="molecule type" value="Genomic_DNA"/>
</dbReference>
<sequence length="74" mass="8850">MQRPPNLVQLRRERLMIEQRKRFRQAIPTPGDFIEVKRYVSLNTLQVLPDRTATYAECLPQFTPRMKAPILKQR</sequence>
<name>I4CXQ4_STUST</name>
<protein>
    <submittedName>
        <fullName evidence="1">Uncharacterized protein</fullName>
    </submittedName>
</protein>
<gene>
    <name evidence="1" type="ORF">A458_18180</name>
</gene>
<evidence type="ECO:0000313" key="1">
    <source>
        <dbReference type="EMBL" id="AFM34861.1"/>
    </source>
</evidence>
<dbReference type="HOGENOM" id="CLU_2685079_0_0_6"/>
<evidence type="ECO:0000313" key="2">
    <source>
        <dbReference type="Proteomes" id="UP000006063"/>
    </source>
</evidence>
<accession>I4CXQ4</accession>
<proteinExistence type="predicted"/>
<reference evidence="1 2" key="1">
    <citation type="journal article" date="2012" name="J. Bacteriol.">
        <title>Complete Genome Sequence of the Naphthalene-Degrading Bacterium Pseudomonas stutzeri AN10 (CCUG 29243).</title>
        <authorList>
            <person name="Brunet-Galmes I."/>
            <person name="Busquets A."/>
            <person name="Pena A."/>
            <person name="Gomila M."/>
            <person name="Nogales B."/>
            <person name="Garcia-Valdes E."/>
            <person name="Lalucat J."/>
            <person name="Bennasar A."/>
            <person name="Bosch R."/>
        </authorList>
    </citation>
    <scope>NUCLEOTIDE SEQUENCE [LARGE SCALE GENOMIC DNA]</scope>
    <source>
        <strain evidence="1 2">CCUG 29243</strain>
    </source>
</reference>
<dbReference type="Proteomes" id="UP000006063">
    <property type="component" value="Chromosome"/>
</dbReference>
<organism evidence="1 2">
    <name type="scientific">Stutzerimonas stutzeri CCUG 29243</name>
    <dbReference type="NCBI Taxonomy" id="1196835"/>
    <lineage>
        <taxon>Bacteria</taxon>
        <taxon>Pseudomonadati</taxon>
        <taxon>Pseudomonadota</taxon>
        <taxon>Gammaproteobacteria</taxon>
        <taxon>Pseudomonadales</taxon>
        <taxon>Pseudomonadaceae</taxon>
        <taxon>Stutzerimonas</taxon>
    </lineage>
</organism>
<dbReference type="KEGG" id="psc:A458_18180"/>
<dbReference type="AlphaFoldDB" id="I4CXQ4"/>